<comment type="similarity">
    <text evidence="2">Belongs to the peptidase S54 family.</text>
</comment>
<sequence length="284" mass="30537">MSVPIVQAPRRREPVFNVPGVVAALIAIFVGIQLARSLLSEELDFRLIFEFSFVPARLDLGLTPQQFATALAQSVQGLPREAAEMRIALGQLIYADGGLKPWTLLTYALLHASWTHVLLNSAWLLAFGSPVARRFGTARFLAFFAVSAVAGALAHAIGHGMDVTPMVGASGAISGCMAAAARFIFQRGVMLFGAERERIHQARAQPLLVLLKDRRALLFMLSWFGINLLFGLAAGPLGITDSAIAWQAHIGGFVAGLLLFPLFDPAPRIEAPGPLSEGMETPDR</sequence>
<feature type="transmembrane region" description="Helical" evidence="7">
    <location>
        <begin position="163"/>
        <end position="185"/>
    </location>
</feature>
<evidence type="ECO:0000313" key="10">
    <source>
        <dbReference type="Proteomes" id="UP000637002"/>
    </source>
</evidence>
<comment type="caution">
    <text evidence="9">The sequence shown here is derived from an EMBL/GenBank/DDBJ whole genome shotgun (WGS) entry which is preliminary data.</text>
</comment>
<keyword evidence="3 7" id="KW-0812">Transmembrane</keyword>
<evidence type="ECO:0000256" key="6">
    <source>
        <dbReference type="ARBA" id="ARBA00023136"/>
    </source>
</evidence>
<evidence type="ECO:0000256" key="7">
    <source>
        <dbReference type="SAM" id="Phobius"/>
    </source>
</evidence>
<feature type="transmembrane region" description="Helical" evidence="7">
    <location>
        <begin position="244"/>
        <end position="263"/>
    </location>
</feature>
<accession>A0A916UFG4</accession>
<keyword evidence="4" id="KW-0378">Hydrolase</keyword>
<proteinExistence type="inferred from homology"/>
<dbReference type="EMBL" id="BMGG01000005">
    <property type="protein sequence ID" value="GGC71629.1"/>
    <property type="molecule type" value="Genomic_DNA"/>
</dbReference>
<dbReference type="InterPro" id="IPR035952">
    <property type="entry name" value="Rhomboid-like_sf"/>
</dbReference>
<evidence type="ECO:0000259" key="8">
    <source>
        <dbReference type="Pfam" id="PF01694"/>
    </source>
</evidence>
<dbReference type="RefSeq" id="WP_244642015.1">
    <property type="nucleotide sequence ID" value="NZ_BMGG01000005.1"/>
</dbReference>
<gene>
    <name evidence="9" type="ORF">GCM10010994_32650</name>
</gene>
<comment type="subcellular location">
    <subcellularLocation>
        <location evidence="1">Membrane</location>
        <topology evidence="1">Multi-pass membrane protein</topology>
    </subcellularLocation>
</comment>
<keyword evidence="10" id="KW-1185">Reference proteome</keyword>
<evidence type="ECO:0000313" key="9">
    <source>
        <dbReference type="EMBL" id="GGC71629.1"/>
    </source>
</evidence>
<feature type="transmembrane region" description="Helical" evidence="7">
    <location>
        <begin position="216"/>
        <end position="238"/>
    </location>
</feature>
<name>A0A916UFG4_9HYPH</name>
<keyword evidence="5 7" id="KW-1133">Transmembrane helix</keyword>
<evidence type="ECO:0000256" key="2">
    <source>
        <dbReference type="ARBA" id="ARBA00009045"/>
    </source>
</evidence>
<dbReference type="Proteomes" id="UP000637002">
    <property type="component" value="Unassembled WGS sequence"/>
</dbReference>
<dbReference type="InterPro" id="IPR050925">
    <property type="entry name" value="Rhomboid_protease_S54"/>
</dbReference>
<keyword evidence="6 7" id="KW-0472">Membrane</keyword>
<protein>
    <recommendedName>
        <fullName evidence="8">Peptidase S54 rhomboid domain-containing protein</fullName>
    </recommendedName>
</protein>
<feature type="transmembrane region" description="Helical" evidence="7">
    <location>
        <begin position="138"/>
        <end position="157"/>
    </location>
</feature>
<dbReference type="PANTHER" id="PTHR43731">
    <property type="entry name" value="RHOMBOID PROTEASE"/>
    <property type="match status" value="1"/>
</dbReference>
<feature type="domain" description="Peptidase S54 rhomboid" evidence="8">
    <location>
        <begin position="101"/>
        <end position="260"/>
    </location>
</feature>
<reference evidence="9" key="1">
    <citation type="journal article" date="2014" name="Int. J. Syst. Evol. Microbiol.">
        <title>Complete genome sequence of Corynebacterium casei LMG S-19264T (=DSM 44701T), isolated from a smear-ripened cheese.</title>
        <authorList>
            <consortium name="US DOE Joint Genome Institute (JGI-PGF)"/>
            <person name="Walter F."/>
            <person name="Albersmeier A."/>
            <person name="Kalinowski J."/>
            <person name="Ruckert C."/>
        </authorList>
    </citation>
    <scope>NUCLEOTIDE SEQUENCE</scope>
    <source>
        <strain evidence="9">CGMCC 1.12919</strain>
    </source>
</reference>
<evidence type="ECO:0000256" key="4">
    <source>
        <dbReference type="ARBA" id="ARBA00022801"/>
    </source>
</evidence>
<feature type="transmembrane region" description="Helical" evidence="7">
    <location>
        <begin position="15"/>
        <end position="35"/>
    </location>
</feature>
<reference evidence="9" key="2">
    <citation type="submission" date="2020-09" db="EMBL/GenBank/DDBJ databases">
        <authorList>
            <person name="Sun Q."/>
            <person name="Zhou Y."/>
        </authorList>
    </citation>
    <scope>NUCLEOTIDE SEQUENCE</scope>
    <source>
        <strain evidence="9">CGMCC 1.12919</strain>
    </source>
</reference>
<dbReference type="AlphaFoldDB" id="A0A916UFG4"/>
<organism evidence="9 10">
    <name type="scientific">Chelatococcus reniformis</name>
    <dbReference type="NCBI Taxonomy" id="1494448"/>
    <lineage>
        <taxon>Bacteria</taxon>
        <taxon>Pseudomonadati</taxon>
        <taxon>Pseudomonadota</taxon>
        <taxon>Alphaproteobacteria</taxon>
        <taxon>Hyphomicrobiales</taxon>
        <taxon>Chelatococcaceae</taxon>
        <taxon>Chelatococcus</taxon>
    </lineage>
</organism>
<evidence type="ECO:0000256" key="3">
    <source>
        <dbReference type="ARBA" id="ARBA00022692"/>
    </source>
</evidence>
<evidence type="ECO:0000256" key="5">
    <source>
        <dbReference type="ARBA" id="ARBA00022989"/>
    </source>
</evidence>
<dbReference type="PANTHER" id="PTHR43731:SF14">
    <property type="entry name" value="PRESENILIN-ASSOCIATED RHOMBOID-LIKE PROTEIN, MITOCHONDRIAL"/>
    <property type="match status" value="1"/>
</dbReference>
<feature type="transmembrane region" description="Helical" evidence="7">
    <location>
        <begin position="104"/>
        <end position="126"/>
    </location>
</feature>
<dbReference type="GO" id="GO:0016020">
    <property type="term" value="C:membrane"/>
    <property type="evidence" value="ECO:0007669"/>
    <property type="project" value="UniProtKB-SubCell"/>
</dbReference>
<dbReference type="Gene3D" id="1.20.1540.10">
    <property type="entry name" value="Rhomboid-like"/>
    <property type="match status" value="1"/>
</dbReference>
<dbReference type="InterPro" id="IPR022764">
    <property type="entry name" value="Peptidase_S54_rhomboid_dom"/>
</dbReference>
<evidence type="ECO:0000256" key="1">
    <source>
        <dbReference type="ARBA" id="ARBA00004141"/>
    </source>
</evidence>
<dbReference type="Pfam" id="PF01694">
    <property type="entry name" value="Rhomboid"/>
    <property type="match status" value="1"/>
</dbReference>
<dbReference type="SUPFAM" id="SSF144091">
    <property type="entry name" value="Rhomboid-like"/>
    <property type="match status" value="1"/>
</dbReference>
<dbReference type="GO" id="GO:0004252">
    <property type="term" value="F:serine-type endopeptidase activity"/>
    <property type="evidence" value="ECO:0007669"/>
    <property type="project" value="InterPro"/>
</dbReference>